<comment type="similarity">
    <text evidence="9">Belongs to the lipoxygenase family.</text>
</comment>
<dbReference type="GO" id="GO:0016702">
    <property type="term" value="F:oxidoreductase activity, acting on single donors with incorporation of molecular oxygen, incorporation of two atoms of oxygen"/>
    <property type="evidence" value="ECO:0007669"/>
    <property type="project" value="InterPro"/>
</dbReference>
<dbReference type="EMBL" id="JWIN03000016">
    <property type="protein sequence ID" value="KAB1265534.1"/>
    <property type="molecule type" value="Genomic_DNA"/>
</dbReference>
<comment type="catalytic activity">
    <reaction evidence="7">
        <text>(4Z,7Z,10Z,13Z,16Z,19Z)-docosahexaenoate + O2 = (17S)-hydroperoxy-(4Z,7Z,10Z,13Z,15E,19Z)-docosahexaenoate</text>
        <dbReference type="Rhea" id="RHEA:50840"/>
        <dbReference type="ChEBI" id="CHEBI:15379"/>
        <dbReference type="ChEBI" id="CHEBI:77016"/>
        <dbReference type="ChEBI" id="CHEBI:133795"/>
    </reaction>
    <physiologicalReaction direction="left-to-right" evidence="7">
        <dbReference type="Rhea" id="RHEA:50841"/>
    </physiologicalReaction>
</comment>
<dbReference type="SMART" id="SM00308">
    <property type="entry name" value="LH2"/>
    <property type="match status" value="1"/>
</dbReference>
<evidence type="ECO:0000313" key="14">
    <source>
        <dbReference type="EMBL" id="KAB1265534.1"/>
    </source>
</evidence>
<dbReference type="PROSITE" id="PS00711">
    <property type="entry name" value="LIPOXYGENASE_1"/>
    <property type="match status" value="1"/>
</dbReference>
<evidence type="ECO:0000256" key="8">
    <source>
        <dbReference type="PROSITE-ProRule" id="PRU00152"/>
    </source>
</evidence>
<keyword evidence="5 9" id="KW-0408">Iron</keyword>
<dbReference type="PROSITE" id="PS00081">
    <property type="entry name" value="LIPOXYGENASE_2"/>
    <property type="match status" value="1"/>
</dbReference>
<dbReference type="Gene3D" id="3.10.450.60">
    <property type="match status" value="1"/>
</dbReference>
<keyword evidence="6" id="KW-0443">Lipid metabolism</keyword>
<evidence type="ECO:0000256" key="5">
    <source>
        <dbReference type="ARBA" id="ARBA00023004"/>
    </source>
</evidence>
<dbReference type="PRINTS" id="PR00087">
    <property type="entry name" value="LIPOXYGENASE"/>
</dbReference>
<dbReference type="SUPFAM" id="SSF48484">
    <property type="entry name" value="Lipoxigenase"/>
    <property type="match status" value="2"/>
</dbReference>
<evidence type="ECO:0000256" key="4">
    <source>
        <dbReference type="ARBA" id="ARBA00023002"/>
    </source>
</evidence>
<dbReference type="InterPro" id="IPR020833">
    <property type="entry name" value="LipOase_Fe_BS"/>
</dbReference>
<dbReference type="InterPro" id="IPR036226">
    <property type="entry name" value="LipOase_C_sf"/>
</dbReference>
<gene>
    <name evidence="14" type="ORF">Cadr_000018704</name>
</gene>
<dbReference type="AlphaFoldDB" id="A0A5N4D2Y0"/>
<keyword evidence="10" id="KW-0175">Coiled coil</keyword>
<protein>
    <submittedName>
        <fullName evidence="14">Arachidonate 12-lipoxygenase</fullName>
    </submittedName>
</protein>
<evidence type="ECO:0000259" key="12">
    <source>
        <dbReference type="PROSITE" id="PS50095"/>
    </source>
</evidence>
<comment type="cofactor">
    <cofactor evidence="1 9">
        <name>Fe cation</name>
        <dbReference type="ChEBI" id="CHEBI:24875"/>
    </cofactor>
</comment>
<dbReference type="InterPro" id="IPR036392">
    <property type="entry name" value="PLAT/LH2_dom_sf"/>
</dbReference>
<evidence type="ECO:0000256" key="7">
    <source>
        <dbReference type="ARBA" id="ARBA00035958"/>
    </source>
</evidence>
<evidence type="ECO:0000256" key="11">
    <source>
        <dbReference type="SAM" id="MobiDB-lite"/>
    </source>
</evidence>
<feature type="coiled-coil region" evidence="10">
    <location>
        <begin position="729"/>
        <end position="756"/>
    </location>
</feature>
<dbReference type="SUPFAM" id="SSF49723">
    <property type="entry name" value="Lipase/lipooxygenase domain (PLAT/LH2 domain)"/>
    <property type="match status" value="2"/>
</dbReference>
<evidence type="ECO:0000256" key="2">
    <source>
        <dbReference type="ARBA" id="ARBA00022723"/>
    </source>
</evidence>
<organism evidence="14 15">
    <name type="scientific">Camelus dromedarius</name>
    <name type="common">Dromedary</name>
    <name type="synonym">Arabian camel</name>
    <dbReference type="NCBI Taxonomy" id="9838"/>
    <lineage>
        <taxon>Eukaryota</taxon>
        <taxon>Metazoa</taxon>
        <taxon>Chordata</taxon>
        <taxon>Craniata</taxon>
        <taxon>Vertebrata</taxon>
        <taxon>Euteleostomi</taxon>
        <taxon>Mammalia</taxon>
        <taxon>Eutheria</taxon>
        <taxon>Laurasiatheria</taxon>
        <taxon>Artiodactyla</taxon>
        <taxon>Tylopoda</taxon>
        <taxon>Camelidae</taxon>
        <taxon>Camelus</taxon>
    </lineage>
</organism>
<evidence type="ECO:0000256" key="3">
    <source>
        <dbReference type="ARBA" id="ARBA00022964"/>
    </source>
</evidence>
<dbReference type="Pfam" id="PF00305">
    <property type="entry name" value="Lipoxygenase"/>
    <property type="match status" value="2"/>
</dbReference>
<dbReference type="Gene3D" id="2.60.60.20">
    <property type="entry name" value="PLAT/LH2 domain"/>
    <property type="match status" value="1"/>
</dbReference>
<dbReference type="InterPro" id="IPR001024">
    <property type="entry name" value="PLAT/LH2_dom"/>
</dbReference>
<keyword evidence="2 9" id="KW-0479">Metal-binding</keyword>
<evidence type="ECO:0000256" key="9">
    <source>
        <dbReference type="RuleBase" id="RU003974"/>
    </source>
</evidence>
<accession>A0A5N4D2Y0</accession>
<evidence type="ECO:0000256" key="1">
    <source>
        <dbReference type="ARBA" id="ARBA00001962"/>
    </source>
</evidence>
<dbReference type="InterPro" id="IPR020834">
    <property type="entry name" value="LipOase_CS"/>
</dbReference>
<dbReference type="FunFam" id="3.10.450.60:FF:000004">
    <property type="entry name" value="Arachidonate 12-lipoxygenase, 12S-type"/>
    <property type="match status" value="1"/>
</dbReference>
<sequence>MGRYCIRVATGASLFAGSHNRVRLWLVGAHGETKLELELRPVRGQVSRRERGPPPRPELGLAAGGQPRGERPVRRGIQELNDSWTALAGTSSLRVLAPQEEEFEHDVPDDLGPLQFVKLRKHHSLVDDAWFCDRITVQGPGAGEEAAFPCYSWVQGEGVLCLPEGTGGGSGGRTTQTVANHLHVSPARLAGDNALDVFQKHREKELKERHQIYCWATWKEGLPLTIAAGCEDDLPPNMRFQEEKRLDFEWTQKAGALEMFLKRVYTLLSSWNRLEDFDHIFWGQKSTLAEKVRQHWQEDEFFGYQFLNGANPMLLRRSTALPPRLVLPSGMEELRAQLERELQNGSLFEADFILLDGIPANVIQGEKQYLAAPLVMLKMDPHGKLLPMVIQLQPPSPSSPTPPLFLPSDPPLAWLLAKSWVRNSDFQLHQLQYHLLNTHLLAEVIAVATMRCLPGLHPVFKFLMPHIRYTMEINTRARTQLISDGGVFDKAVSTGGGGHVHLLRRAMAQLTYCSLCPPDDLAERGLLGTPGAHYAHDALRLWDITARYVERIVRLFYHGDDVVRGDPELQAWCREITEVGLCRAQDRGETPPQRWAPRTLCPGPFSALSAIDSKSCSFPTQVSLCPSSPRINSAISLPCVSSHALLSMGPSTRASFFPQLEWYAWVPNAPCTMRMPPPTTKEDVTMATVMGSLPDVQKACLQMAITWHLGRHQPDMVPLGHHKEKYFSEAKAKAALNQFQTDLANLEREITARNEQLDLPYEYLKPSLTENSITI</sequence>
<keyword evidence="3 9" id="KW-0223">Dioxygenase</keyword>
<dbReference type="GO" id="GO:0046872">
    <property type="term" value="F:metal ion binding"/>
    <property type="evidence" value="ECO:0007669"/>
    <property type="project" value="UniProtKB-KW"/>
</dbReference>
<dbReference type="PROSITE" id="PS50095">
    <property type="entry name" value="PLAT"/>
    <property type="match status" value="1"/>
</dbReference>
<keyword evidence="4 9" id="KW-0560">Oxidoreductase</keyword>
<comment type="caution">
    <text evidence="8">Lacks conserved residue(s) required for the propagation of feature annotation.</text>
</comment>
<evidence type="ECO:0000256" key="6">
    <source>
        <dbReference type="ARBA" id="ARBA00023098"/>
    </source>
</evidence>
<dbReference type="InterPro" id="IPR013819">
    <property type="entry name" value="LipOase_C"/>
</dbReference>
<reference evidence="14 15" key="1">
    <citation type="journal article" date="2019" name="Mol. Ecol. Resour.">
        <title>Improving Illumina assemblies with Hi-C and long reads: an example with the North African dromedary.</title>
        <authorList>
            <person name="Elbers J.P."/>
            <person name="Rogers M.F."/>
            <person name="Perelman P.L."/>
            <person name="Proskuryakova A.A."/>
            <person name="Serdyukova N.A."/>
            <person name="Johnson W.E."/>
            <person name="Horin P."/>
            <person name="Corander J."/>
            <person name="Murphy D."/>
            <person name="Burger P.A."/>
        </authorList>
    </citation>
    <scope>NUCLEOTIDE SEQUENCE [LARGE SCALE GENOMIC DNA]</scope>
    <source>
        <strain evidence="14">Drom800</strain>
        <tissue evidence="14">Blood</tissue>
    </source>
</reference>
<dbReference type="Pfam" id="PF01477">
    <property type="entry name" value="PLAT"/>
    <property type="match status" value="1"/>
</dbReference>
<dbReference type="InterPro" id="IPR000907">
    <property type="entry name" value="LipOase"/>
</dbReference>
<feature type="domain" description="PLAT" evidence="12">
    <location>
        <begin position="2"/>
        <end position="168"/>
    </location>
</feature>
<comment type="caution">
    <text evidence="14">The sequence shown here is derived from an EMBL/GenBank/DDBJ whole genome shotgun (WGS) entry which is preliminary data.</text>
</comment>
<feature type="domain" description="Lipoxygenase" evidence="13">
    <location>
        <begin position="188"/>
        <end position="775"/>
    </location>
</feature>
<name>A0A5N4D2Y0_CAMDR</name>
<dbReference type="Proteomes" id="UP000299084">
    <property type="component" value="Unassembled WGS sequence"/>
</dbReference>
<dbReference type="PROSITE" id="PS51393">
    <property type="entry name" value="LIPOXYGENASE_3"/>
    <property type="match status" value="1"/>
</dbReference>
<proteinExistence type="inferred from homology"/>
<evidence type="ECO:0000259" key="13">
    <source>
        <dbReference type="PROSITE" id="PS51393"/>
    </source>
</evidence>
<feature type="region of interest" description="Disordered" evidence="11">
    <location>
        <begin position="45"/>
        <end position="72"/>
    </location>
</feature>
<dbReference type="Gene3D" id="1.20.245.10">
    <property type="entry name" value="Lipoxygenase-1, Domain 5"/>
    <property type="match status" value="2"/>
</dbReference>
<dbReference type="GO" id="GO:0034440">
    <property type="term" value="P:lipid oxidation"/>
    <property type="evidence" value="ECO:0007669"/>
    <property type="project" value="InterPro"/>
</dbReference>
<evidence type="ECO:0000313" key="15">
    <source>
        <dbReference type="Proteomes" id="UP000299084"/>
    </source>
</evidence>
<evidence type="ECO:0000256" key="10">
    <source>
        <dbReference type="SAM" id="Coils"/>
    </source>
</evidence>
<keyword evidence="15" id="KW-1185">Reference proteome</keyword>
<dbReference type="PANTHER" id="PTHR11771">
    <property type="entry name" value="LIPOXYGENASE"/>
    <property type="match status" value="1"/>
</dbReference>